<protein>
    <recommendedName>
        <fullName evidence="11">G-protein coupled receptors family 1 profile domain-containing protein</fullName>
    </recommendedName>
</protein>
<evidence type="ECO:0000256" key="9">
    <source>
        <dbReference type="RuleBase" id="RU000688"/>
    </source>
</evidence>
<feature type="transmembrane region" description="Helical" evidence="10">
    <location>
        <begin position="152"/>
        <end position="172"/>
    </location>
</feature>
<keyword evidence="3 9" id="KW-0812">Transmembrane</keyword>
<organism evidence="12 13">
    <name type="scientific">Dreissena polymorpha</name>
    <name type="common">Zebra mussel</name>
    <name type="synonym">Mytilus polymorpha</name>
    <dbReference type="NCBI Taxonomy" id="45954"/>
    <lineage>
        <taxon>Eukaryota</taxon>
        <taxon>Metazoa</taxon>
        <taxon>Spiralia</taxon>
        <taxon>Lophotrochozoa</taxon>
        <taxon>Mollusca</taxon>
        <taxon>Bivalvia</taxon>
        <taxon>Autobranchia</taxon>
        <taxon>Heteroconchia</taxon>
        <taxon>Euheterodonta</taxon>
        <taxon>Imparidentia</taxon>
        <taxon>Neoheterodontei</taxon>
        <taxon>Myida</taxon>
        <taxon>Dreissenoidea</taxon>
        <taxon>Dreissenidae</taxon>
        <taxon>Dreissena</taxon>
    </lineage>
</organism>
<dbReference type="Proteomes" id="UP000828390">
    <property type="component" value="Unassembled WGS sequence"/>
</dbReference>
<dbReference type="AlphaFoldDB" id="A0A9D4DYT4"/>
<dbReference type="PANTHER" id="PTHR24228">
    <property type="entry name" value="B2 BRADYKININ RECEPTOR/ANGIOTENSIN II RECEPTOR"/>
    <property type="match status" value="1"/>
</dbReference>
<dbReference type="Gene3D" id="1.20.1070.10">
    <property type="entry name" value="Rhodopsin 7-helix transmembrane proteins"/>
    <property type="match status" value="1"/>
</dbReference>
<keyword evidence="6 10" id="KW-0472">Membrane</keyword>
<dbReference type="GO" id="GO:0005886">
    <property type="term" value="C:plasma membrane"/>
    <property type="evidence" value="ECO:0007669"/>
    <property type="project" value="UniProtKB-SubCell"/>
</dbReference>
<dbReference type="PROSITE" id="PS50262">
    <property type="entry name" value="G_PROTEIN_RECEP_F1_2"/>
    <property type="match status" value="1"/>
</dbReference>
<evidence type="ECO:0000256" key="5">
    <source>
        <dbReference type="ARBA" id="ARBA00023040"/>
    </source>
</evidence>
<feature type="transmembrane region" description="Helical" evidence="10">
    <location>
        <begin position="377"/>
        <end position="401"/>
    </location>
</feature>
<name>A0A9D4DYT4_DREPO</name>
<evidence type="ECO:0000256" key="7">
    <source>
        <dbReference type="ARBA" id="ARBA00023170"/>
    </source>
</evidence>
<keyword evidence="13" id="KW-1185">Reference proteome</keyword>
<evidence type="ECO:0000256" key="2">
    <source>
        <dbReference type="ARBA" id="ARBA00022475"/>
    </source>
</evidence>
<evidence type="ECO:0000313" key="12">
    <source>
        <dbReference type="EMBL" id="KAH3769663.1"/>
    </source>
</evidence>
<evidence type="ECO:0000313" key="13">
    <source>
        <dbReference type="Proteomes" id="UP000828390"/>
    </source>
</evidence>
<keyword evidence="5 9" id="KW-0297">G-protein coupled receptor</keyword>
<evidence type="ECO:0000259" key="11">
    <source>
        <dbReference type="PROSITE" id="PS50262"/>
    </source>
</evidence>
<comment type="caution">
    <text evidence="12">The sequence shown here is derived from an EMBL/GenBank/DDBJ whole genome shotgun (WGS) entry which is preliminary data.</text>
</comment>
<reference evidence="12" key="1">
    <citation type="journal article" date="2019" name="bioRxiv">
        <title>The Genome of the Zebra Mussel, Dreissena polymorpha: A Resource for Invasive Species Research.</title>
        <authorList>
            <person name="McCartney M.A."/>
            <person name="Auch B."/>
            <person name="Kono T."/>
            <person name="Mallez S."/>
            <person name="Zhang Y."/>
            <person name="Obille A."/>
            <person name="Becker A."/>
            <person name="Abrahante J.E."/>
            <person name="Garbe J."/>
            <person name="Badalamenti J.P."/>
            <person name="Herman A."/>
            <person name="Mangelson H."/>
            <person name="Liachko I."/>
            <person name="Sullivan S."/>
            <person name="Sone E.D."/>
            <person name="Koren S."/>
            <person name="Silverstein K.A.T."/>
            <person name="Beckman K.B."/>
            <person name="Gohl D.M."/>
        </authorList>
    </citation>
    <scope>NUCLEOTIDE SEQUENCE</scope>
    <source>
        <strain evidence="12">Duluth1</strain>
        <tissue evidence="12">Whole animal</tissue>
    </source>
</reference>
<feature type="transmembrane region" description="Helical" evidence="10">
    <location>
        <begin position="72"/>
        <end position="93"/>
    </location>
</feature>
<feature type="transmembrane region" description="Helical" evidence="10">
    <location>
        <begin position="39"/>
        <end position="60"/>
    </location>
</feature>
<dbReference type="InterPro" id="IPR000276">
    <property type="entry name" value="GPCR_Rhodpsn"/>
</dbReference>
<evidence type="ECO:0000256" key="3">
    <source>
        <dbReference type="ARBA" id="ARBA00022692"/>
    </source>
</evidence>
<sequence>MNLKFSSITSTPAVLGDMSGNVATTDVSMEHIIDVNTCLMIVIYLIATLTGLFLNSLVIFVHSAKLKKSTHLFTFCLAVSDLIYCLVLVAEVVKLVNVLSTKQTYVIDVVQSYVGYFAGLMSAGLVVCVAVDRYMRVRNPHVQMSLRYSGGIIAAFLTSTTVVTLPYVVVLATNPRRRAGNQEAANYTEVSYMCSEPRYETRVVTLENNSTREITDIAFDDDYFQVAFLCVLIACLMLGFAVLIVVYCKLSGILVKKNILRMSRPVSSREVSSVDFDTDDKSSILPEVTLHISRPRPHRQSRVAFETDLSRTVREQGLLDKIHTVDYKLGNTETHAEPSSPLNHFRVPYRKSGEERRSSNIFSITSNSRTNKISCRIVLMMVLAIVLYIFYTPSYIFQLIMLVNKPLCGLLRDNFRGMSVLLLRSNIICCILNPVLYAFFNRRFRRTVKGCFATRGR</sequence>
<proteinExistence type="inferred from homology"/>
<dbReference type="PRINTS" id="PR00237">
    <property type="entry name" value="GPCRRHODOPSN"/>
</dbReference>
<keyword evidence="8 9" id="KW-0807">Transducer</keyword>
<dbReference type="SUPFAM" id="SSF81321">
    <property type="entry name" value="Family A G protein-coupled receptor-like"/>
    <property type="match status" value="1"/>
</dbReference>
<dbReference type="CDD" id="cd00637">
    <property type="entry name" value="7tm_classA_rhodopsin-like"/>
    <property type="match status" value="1"/>
</dbReference>
<dbReference type="EMBL" id="JAIWYP010000009">
    <property type="protein sequence ID" value="KAH3769663.1"/>
    <property type="molecule type" value="Genomic_DNA"/>
</dbReference>
<evidence type="ECO:0000256" key="8">
    <source>
        <dbReference type="ARBA" id="ARBA00023224"/>
    </source>
</evidence>
<evidence type="ECO:0000256" key="4">
    <source>
        <dbReference type="ARBA" id="ARBA00022989"/>
    </source>
</evidence>
<dbReference type="Pfam" id="PF00001">
    <property type="entry name" value="7tm_1"/>
    <property type="match status" value="1"/>
</dbReference>
<gene>
    <name evidence="12" type="ORF">DPMN_170937</name>
</gene>
<feature type="transmembrane region" description="Helical" evidence="10">
    <location>
        <begin position="421"/>
        <end position="440"/>
    </location>
</feature>
<comment type="subcellular location">
    <subcellularLocation>
        <location evidence="1">Cell membrane</location>
        <topology evidence="1">Multi-pass membrane protein</topology>
    </subcellularLocation>
</comment>
<dbReference type="PANTHER" id="PTHR24228:SF61">
    <property type="entry name" value="G-PROTEIN COUPLED RECEPTORS FAMILY 1 PROFILE DOMAIN-CONTAINING PROTEIN"/>
    <property type="match status" value="1"/>
</dbReference>
<keyword evidence="4 10" id="KW-1133">Transmembrane helix</keyword>
<feature type="domain" description="G-protein coupled receptors family 1 profile" evidence="11">
    <location>
        <begin position="52"/>
        <end position="437"/>
    </location>
</feature>
<evidence type="ECO:0000256" key="6">
    <source>
        <dbReference type="ARBA" id="ARBA00023136"/>
    </source>
</evidence>
<keyword evidence="7 9" id="KW-0675">Receptor</keyword>
<evidence type="ECO:0000256" key="1">
    <source>
        <dbReference type="ARBA" id="ARBA00004651"/>
    </source>
</evidence>
<dbReference type="PROSITE" id="PS00237">
    <property type="entry name" value="G_PROTEIN_RECEP_F1_1"/>
    <property type="match status" value="1"/>
</dbReference>
<dbReference type="GO" id="GO:0004930">
    <property type="term" value="F:G protein-coupled receptor activity"/>
    <property type="evidence" value="ECO:0007669"/>
    <property type="project" value="UniProtKB-KW"/>
</dbReference>
<feature type="transmembrane region" description="Helical" evidence="10">
    <location>
        <begin position="113"/>
        <end position="131"/>
    </location>
</feature>
<keyword evidence="2" id="KW-1003">Cell membrane</keyword>
<reference evidence="12" key="2">
    <citation type="submission" date="2020-11" db="EMBL/GenBank/DDBJ databases">
        <authorList>
            <person name="McCartney M.A."/>
            <person name="Auch B."/>
            <person name="Kono T."/>
            <person name="Mallez S."/>
            <person name="Becker A."/>
            <person name="Gohl D.M."/>
            <person name="Silverstein K.A.T."/>
            <person name="Koren S."/>
            <person name="Bechman K.B."/>
            <person name="Herman A."/>
            <person name="Abrahante J.E."/>
            <person name="Garbe J."/>
        </authorList>
    </citation>
    <scope>NUCLEOTIDE SEQUENCE</scope>
    <source>
        <strain evidence="12">Duluth1</strain>
        <tissue evidence="12">Whole animal</tissue>
    </source>
</reference>
<dbReference type="InterPro" id="IPR017452">
    <property type="entry name" value="GPCR_Rhodpsn_7TM"/>
</dbReference>
<comment type="similarity">
    <text evidence="9">Belongs to the G-protein coupled receptor 1 family.</text>
</comment>
<feature type="transmembrane region" description="Helical" evidence="10">
    <location>
        <begin position="226"/>
        <end position="248"/>
    </location>
</feature>
<evidence type="ECO:0000256" key="10">
    <source>
        <dbReference type="SAM" id="Phobius"/>
    </source>
</evidence>
<accession>A0A9D4DYT4</accession>